<evidence type="ECO:0000256" key="10">
    <source>
        <dbReference type="ARBA" id="ARBA00023316"/>
    </source>
</evidence>
<dbReference type="GO" id="GO:0005737">
    <property type="term" value="C:cytoplasm"/>
    <property type="evidence" value="ECO:0007669"/>
    <property type="project" value="UniProtKB-SubCell"/>
</dbReference>
<evidence type="ECO:0000256" key="12">
    <source>
        <dbReference type="ARBA" id="ARBA00042615"/>
    </source>
</evidence>
<organism evidence="14 15">
    <name type="scientific">Beggiatoa alba B18LD</name>
    <dbReference type="NCBI Taxonomy" id="395493"/>
    <lineage>
        <taxon>Bacteria</taxon>
        <taxon>Pseudomonadati</taxon>
        <taxon>Pseudomonadota</taxon>
        <taxon>Gammaproteobacteria</taxon>
        <taxon>Thiotrichales</taxon>
        <taxon>Thiotrichaceae</taxon>
        <taxon>Beggiatoa</taxon>
    </lineage>
</organism>
<dbReference type="InterPro" id="IPR002502">
    <property type="entry name" value="Amidase_domain"/>
</dbReference>
<gene>
    <name evidence="14" type="ORF">BegalDRAFT_1053</name>
</gene>
<dbReference type="OrthoDB" id="9794842at2"/>
<keyword evidence="15" id="KW-1185">Reference proteome</keyword>
<dbReference type="SMART" id="SM00644">
    <property type="entry name" value="Ami_2"/>
    <property type="match status" value="1"/>
</dbReference>
<feature type="domain" description="N-acetylmuramoyl-L-alanine amidase" evidence="13">
    <location>
        <begin position="19"/>
        <end position="171"/>
    </location>
</feature>
<dbReference type="EMBL" id="JH600070">
    <property type="protein sequence ID" value="EIJ41956.1"/>
    <property type="molecule type" value="Genomic_DNA"/>
</dbReference>
<keyword evidence="6" id="KW-0963">Cytoplasm</keyword>
<dbReference type="RefSeq" id="WP_002684389.1">
    <property type="nucleotide sequence ID" value="NZ_JH600070.1"/>
</dbReference>
<dbReference type="EC" id="3.5.1.28" evidence="5"/>
<evidence type="ECO:0000256" key="8">
    <source>
        <dbReference type="ARBA" id="ARBA00022801"/>
    </source>
</evidence>
<dbReference type="GO" id="GO:0008745">
    <property type="term" value="F:N-acetylmuramoyl-L-alanine amidase activity"/>
    <property type="evidence" value="ECO:0007669"/>
    <property type="project" value="UniProtKB-EC"/>
</dbReference>
<dbReference type="Gene3D" id="3.40.80.10">
    <property type="entry name" value="Peptidoglycan recognition protein-like"/>
    <property type="match status" value="1"/>
</dbReference>
<dbReference type="NCBIfam" id="NF008758">
    <property type="entry name" value="PRK11789.1"/>
    <property type="match status" value="1"/>
</dbReference>
<comment type="subcellular location">
    <subcellularLocation>
        <location evidence="3">Cytoplasm</location>
    </subcellularLocation>
</comment>
<evidence type="ECO:0000259" key="13">
    <source>
        <dbReference type="SMART" id="SM00644"/>
    </source>
</evidence>
<protein>
    <recommendedName>
        <fullName evidence="11">1,6-anhydro-N-acetylmuramyl-L-alanine amidase AmpD</fullName>
        <ecNumber evidence="5">3.5.1.28</ecNumber>
    </recommendedName>
    <alternativeName>
        <fullName evidence="12">N-acetylmuramoyl-L-alanine amidase</fullName>
    </alternativeName>
</protein>
<evidence type="ECO:0000256" key="7">
    <source>
        <dbReference type="ARBA" id="ARBA00022723"/>
    </source>
</evidence>
<name>I3CEB3_9GAMM</name>
<comment type="similarity">
    <text evidence="4">Belongs to the N-acetylmuramoyl-L-alanine amidase 2 family.</text>
</comment>
<evidence type="ECO:0000256" key="4">
    <source>
        <dbReference type="ARBA" id="ARBA00007553"/>
    </source>
</evidence>
<accession>I3CEB3</accession>
<dbReference type="HOGENOM" id="CLU_049290_1_0_6"/>
<dbReference type="PANTHER" id="PTHR30417">
    <property type="entry name" value="N-ACETYLMURAMOYL-L-ALANINE AMIDASE AMID"/>
    <property type="match status" value="1"/>
</dbReference>
<dbReference type="Proteomes" id="UP000005744">
    <property type="component" value="Unassembled WGS sequence"/>
</dbReference>
<dbReference type="InterPro" id="IPR036505">
    <property type="entry name" value="Amidase/PGRP_sf"/>
</dbReference>
<evidence type="ECO:0000256" key="9">
    <source>
        <dbReference type="ARBA" id="ARBA00022833"/>
    </source>
</evidence>
<dbReference type="GO" id="GO:0009254">
    <property type="term" value="P:peptidoglycan turnover"/>
    <property type="evidence" value="ECO:0007669"/>
    <property type="project" value="TreeGrafter"/>
</dbReference>
<sequence>MLQLDIEKAWLLNTRHCPSPNVDERPVGSVIDLLVIHGISLPPCQFGGRFIDDLFLNQLDIQADAYFPPLQNLQVSAHCCINRLGEITQYVSFQKRAWHAGISHFAGRNRCNDFSIGIELEGCEKIVYTDAQYQALIQLTQVLQRAFPALNDMGRIVGHGDIAPERKSDPWAVFDWERYKQGLLRTD</sequence>
<dbReference type="SUPFAM" id="SSF55846">
    <property type="entry name" value="N-acetylmuramoyl-L-alanine amidase-like"/>
    <property type="match status" value="1"/>
</dbReference>
<dbReference type="GO" id="GO:0071555">
    <property type="term" value="P:cell wall organization"/>
    <property type="evidence" value="ECO:0007669"/>
    <property type="project" value="UniProtKB-KW"/>
</dbReference>
<dbReference type="eggNOG" id="COG3023">
    <property type="taxonomic scope" value="Bacteria"/>
</dbReference>
<dbReference type="PANTHER" id="PTHR30417:SF4">
    <property type="entry name" value="1,6-ANHYDRO-N-ACETYLMURAMYL-L-ALANINE AMIDASE AMPD"/>
    <property type="match status" value="1"/>
</dbReference>
<keyword evidence="8" id="KW-0378">Hydrolase</keyword>
<evidence type="ECO:0000313" key="14">
    <source>
        <dbReference type="EMBL" id="EIJ41956.1"/>
    </source>
</evidence>
<dbReference type="GO" id="GO:0046872">
    <property type="term" value="F:metal ion binding"/>
    <property type="evidence" value="ECO:0007669"/>
    <property type="project" value="UniProtKB-KW"/>
</dbReference>
<dbReference type="STRING" id="395493.BegalDRAFT_1053"/>
<dbReference type="InterPro" id="IPR051206">
    <property type="entry name" value="NAMLAA_amidase_2"/>
</dbReference>
<evidence type="ECO:0000256" key="5">
    <source>
        <dbReference type="ARBA" id="ARBA00011901"/>
    </source>
</evidence>
<keyword evidence="7" id="KW-0479">Metal-binding</keyword>
<dbReference type="CDD" id="cd06583">
    <property type="entry name" value="PGRP"/>
    <property type="match status" value="1"/>
</dbReference>
<proteinExistence type="inferred from homology"/>
<comment type="catalytic activity">
    <reaction evidence="1">
        <text>Hydrolyzes the link between N-acetylmuramoyl residues and L-amino acid residues in certain cell-wall glycopeptides.</text>
        <dbReference type="EC" id="3.5.1.28"/>
    </reaction>
</comment>
<comment type="cofactor">
    <cofactor evidence="2">
        <name>Zn(2+)</name>
        <dbReference type="ChEBI" id="CHEBI:29105"/>
    </cofactor>
</comment>
<reference evidence="14 15" key="1">
    <citation type="submission" date="2011-11" db="EMBL/GenBank/DDBJ databases">
        <title>Improved High-Quality Draft sequence of Beggiatoa alba B18lD.</title>
        <authorList>
            <consortium name="US DOE Joint Genome Institute"/>
            <person name="Lucas S."/>
            <person name="Han J."/>
            <person name="Lapidus A."/>
            <person name="Cheng J.-F."/>
            <person name="Goodwin L."/>
            <person name="Pitluck S."/>
            <person name="Peters L."/>
            <person name="Mikhailova N."/>
            <person name="Held B."/>
            <person name="Detter J.C."/>
            <person name="Han C."/>
            <person name="Tapia R."/>
            <person name="Land M."/>
            <person name="Hauser L."/>
            <person name="Kyrpides N."/>
            <person name="Ivanova N."/>
            <person name="Pagani I."/>
            <person name="Samuel K."/>
            <person name="Teske A."/>
            <person name="Mueller J."/>
            <person name="Woyke T."/>
        </authorList>
    </citation>
    <scope>NUCLEOTIDE SEQUENCE [LARGE SCALE GENOMIC DNA]</scope>
    <source>
        <strain evidence="14 15">B18LD</strain>
    </source>
</reference>
<dbReference type="Pfam" id="PF01510">
    <property type="entry name" value="Amidase_2"/>
    <property type="match status" value="1"/>
</dbReference>
<keyword evidence="9" id="KW-0862">Zinc</keyword>
<evidence type="ECO:0000256" key="1">
    <source>
        <dbReference type="ARBA" id="ARBA00001561"/>
    </source>
</evidence>
<evidence type="ECO:0000256" key="11">
    <source>
        <dbReference type="ARBA" id="ARBA00039257"/>
    </source>
</evidence>
<dbReference type="AlphaFoldDB" id="I3CEB3"/>
<evidence type="ECO:0000256" key="2">
    <source>
        <dbReference type="ARBA" id="ARBA00001947"/>
    </source>
</evidence>
<evidence type="ECO:0000256" key="6">
    <source>
        <dbReference type="ARBA" id="ARBA00022490"/>
    </source>
</evidence>
<evidence type="ECO:0000313" key="15">
    <source>
        <dbReference type="Proteomes" id="UP000005744"/>
    </source>
</evidence>
<keyword evidence="10" id="KW-0961">Cell wall biogenesis/degradation</keyword>
<evidence type="ECO:0000256" key="3">
    <source>
        <dbReference type="ARBA" id="ARBA00004496"/>
    </source>
</evidence>
<dbReference type="GO" id="GO:0009253">
    <property type="term" value="P:peptidoglycan catabolic process"/>
    <property type="evidence" value="ECO:0007669"/>
    <property type="project" value="InterPro"/>
</dbReference>